<sequence>MSPTASTVKFKEAEISSDAPGTLSVGGASMDLPIRHGSIGPSVLDVQTLYKNTGMFTYDPGFTSTASCESKITYIDGDEGVLLYRGYPIDQLAENGDFLETCYLLLHGELPTSAQKADFDRQVTRHTMVHEQMSRFYSGFRRDAHPMAVMCGVVGALSAFYHDSTDINDPEQREIAAIRMIAKTPTLAAMAFKYSVGQPFVYPQNALDFSANFLNMCFAVPCEEYKVNPVLARAMDRIFILHADHEQNASTSTVRLAGSSGANPFACIAAGIACLWGPAHGGANEAALKMLGEIGKPENVSKYVAKAKDKNDPFRLMGFGHRVYKNYDPRAKIMQKTCHEVLGELGIKDDPLLDVAMELEQIALKDEYFVERKLYPNIDFYSGITLKAMGIPVSMFTVLFAVARTVGWIAQWKEMFEDPSQRIGRPRQLYTGAPLRDYMPISQRR</sequence>
<organism evidence="11 12">
    <name type="scientific">Chenggangzhangella methanolivorans</name>
    <dbReference type="NCBI Taxonomy" id="1437009"/>
    <lineage>
        <taxon>Bacteria</taxon>
        <taxon>Pseudomonadati</taxon>
        <taxon>Pseudomonadota</taxon>
        <taxon>Alphaproteobacteria</taxon>
        <taxon>Hyphomicrobiales</taxon>
        <taxon>Methylopilaceae</taxon>
        <taxon>Chenggangzhangella</taxon>
    </lineage>
</organism>
<dbReference type="InterPro" id="IPR024176">
    <property type="entry name" value="Citrate_synthase_bac-typ"/>
</dbReference>
<dbReference type="PROSITE" id="PS00480">
    <property type="entry name" value="CITRATE_SYNTHASE"/>
    <property type="match status" value="1"/>
</dbReference>
<dbReference type="KEGG" id="cmet:K6K41_22280"/>
<dbReference type="InterPro" id="IPR019810">
    <property type="entry name" value="Citrate_synthase_AS"/>
</dbReference>
<dbReference type="Gene3D" id="2.20.28.60">
    <property type="match status" value="1"/>
</dbReference>
<dbReference type="InterPro" id="IPR016142">
    <property type="entry name" value="Citrate_synth-like_lrg_a-sub"/>
</dbReference>
<protein>
    <recommendedName>
        <fullName evidence="6 7">Citrate synthase</fullName>
    </recommendedName>
</protein>
<dbReference type="Gene3D" id="1.10.580.10">
    <property type="entry name" value="Citrate Synthase, domain 1"/>
    <property type="match status" value="1"/>
</dbReference>
<dbReference type="PANTHER" id="PTHR42871">
    <property type="entry name" value="CITRATE SYNTHASE"/>
    <property type="match status" value="1"/>
</dbReference>
<evidence type="ECO:0000256" key="7">
    <source>
        <dbReference type="PIRNR" id="PIRNR001369"/>
    </source>
</evidence>
<dbReference type="FunFam" id="1.10.230.10:FF:000002">
    <property type="entry name" value="Citrate synthase"/>
    <property type="match status" value="1"/>
</dbReference>
<dbReference type="PIRSF" id="PIRSF001369">
    <property type="entry name" value="Citrate_synth"/>
    <property type="match status" value="1"/>
</dbReference>
<dbReference type="PRINTS" id="PR00143">
    <property type="entry name" value="CITRTSNTHASE"/>
</dbReference>
<evidence type="ECO:0000256" key="8">
    <source>
        <dbReference type="PIRSR" id="PIRSR001369-1"/>
    </source>
</evidence>
<keyword evidence="3 9" id="KW-0816">Tricarboxylic acid cycle</keyword>
<gene>
    <name evidence="11" type="primary">gltA</name>
    <name evidence="11" type="ORF">K6K41_22280</name>
</gene>
<dbReference type="GO" id="GO:0006099">
    <property type="term" value="P:tricarboxylic acid cycle"/>
    <property type="evidence" value="ECO:0007669"/>
    <property type="project" value="UniProtKB-UniRule"/>
</dbReference>
<dbReference type="RefSeq" id="WP_378147551.1">
    <property type="nucleotide sequence ID" value="NZ_JBHRXS010000006.1"/>
</dbReference>
<evidence type="ECO:0000256" key="9">
    <source>
        <dbReference type="RuleBase" id="RU003370"/>
    </source>
</evidence>
<comment type="catalytic activity">
    <reaction evidence="5 9">
        <text>oxaloacetate + acetyl-CoA + H2O = citrate + CoA + H(+)</text>
        <dbReference type="Rhea" id="RHEA:16845"/>
        <dbReference type="ChEBI" id="CHEBI:15377"/>
        <dbReference type="ChEBI" id="CHEBI:15378"/>
        <dbReference type="ChEBI" id="CHEBI:16452"/>
        <dbReference type="ChEBI" id="CHEBI:16947"/>
        <dbReference type="ChEBI" id="CHEBI:57287"/>
        <dbReference type="ChEBI" id="CHEBI:57288"/>
        <dbReference type="EC" id="2.3.3.16"/>
    </reaction>
</comment>
<evidence type="ECO:0000256" key="5">
    <source>
        <dbReference type="ARBA" id="ARBA00049288"/>
    </source>
</evidence>
<dbReference type="InterPro" id="IPR016143">
    <property type="entry name" value="Citrate_synth-like_sm_a-sub"/>
</dbReference>
<evidence type="ECO:0000256" key="4">
    <source>
        <dbReference type="ARBA" id="ARBA00022679"/>
    </source>
</evidence>
<keyword evidence="4 7" id="KW-0808">Transferase</keyword>
<evidence type="ECO:0000256" key="10">
    <source>
        <dbReference type="RuleBase" id="RU003406"/>
    </source>
</evidence>
<dbReference type="InterPro" id="IPR002020">
    <property type="entry name" value="Citrate_synthase"/>
</dbReference>
<dbReference type="GO" id="GO:0036440">
    <property type="term" value="F:citrate synthase activity"/>
    <property type="evidence" value="ECO:0007669"/>
    <property type="project" value="UniProtKB-EC"/>
</dbReference>
<proteinExistence type="inferred from homology"/>
<accession>A0A9E6R9S3</accession>
<keyword evidence="12" id="KW-1185">Reference proteome</keyword>
<name>A0A9E6R9S3_9HYPH</name>
<keyword evidence="11" id="KW-0012">Acyltransferase</keyword>
<comment type="similarity">
    <text evidence="2 7 10">Belongs to the citrate synthase family.</text>
</comment>
<dbReference type="Gene3D" id="1.10.230.10">
    <property type="entry name" value="Cytochrome P450-Terp, domain 2"/>
    <property type="match status" value="1"/>
</dbReference>
<dbReference type="InterPro" id="IPR010953">
    <property type="entry name" value="Citrate_synthase_typ-I"/>
</dbReference>
<dbReference type="NCBIfam" id="TIGR01798">
    <property type="entry name" value="cit_synth_I"/>
    <property type="match status" value="1"/>
</dbReference>
<dbReference type="InterPro" id="IPR036969">
    <property type="entry name" value="Citrate_synthase_sf"/>
</dbReference>
<evidence type="ECO:0000313" key="11">
    <source>
        <dbReference type="EMBL" id="QZN99438.1"/>
    </source>
</evidence>
<dbReference type="AlphaFoldDB" id="A0A9E6R9S3"/>
<evidence type="ECO:0000313" key="12">
    <source>
        <dbReference type="Proteomes" id="UP000825701"/>
    </source>
</evidence>
<feature type="active site" evidence="8">
    <location>
        <position position="379"/>
    </location>
</feature>
<dbReference type="Proteomes" id="UP000825701">
    <property type="component" value="Chromosome"/>
</dbReference>
<evidence type="ECO:0000256" key="2">
    <source>
        <dbReference type="ARBA" id="ARBA00010566"/>
    </source>
</evidence>
<dbReference type="Pfam" id="PF00285">
    <property type="entry name" value="Citrate_synt"/>
    <property type="match status" value="1"/>
</dbReference>
<evidence type="ECO:0000256" key="1">
    <source>
        <dbReference type="ARBA" id="ARBA00004751"/>
    </source>
</evidence>
<reference evidence="11" key="1">
    <citation type="submission" date="2021-08" db="EMBL/GenBank/DDBJ databases">
        <authorList>
            <person name="Zhang H."/>
            <person name="Xu M."/>
            <person name="Yu Z."/>
            <person name="Yang L."/>
            <person name="Cai Y."/>
        </authorList>
    </citation>
    <scope>NUCLEOTIDE SEQUENCE</scope>
    <source>
        <strain evidence="11">CHL1</strain>
    </source>
</reference>
<evidence type="ECO:0000256" key="6">
    <source>
        <dbReference type="NCBIfam" id="TIGR01798"/>
    </source>
</evidence>
<dbReference type="PANTHER" id="PTHR42871:SF1">
    <property type="entry name" value="CITRATE SYNTHASE"/>
    <property type="match status" value="1"/>
</dbReference>
<comment type="pathway">
    <text evidence="1 9">Carbohydrate metabolism; tricarboxylic acid cycle; isocitrate from oxaloacetate: step 1/2.</text>
</comment>
<dbReference type="CDD" id="cd06114">
    <property type="entry name" value="EcCS_like"/>
    <property type="match status" value="1"/>
</dbReference>
<dbReference type="GO" id="GO:0005737">
    <property type="term" value="C:cytoplasm"/>
    <property type="evidence" value="ECO:0007669"/>
    <property type="project" value="InterPro"/>
</dbReference>
<feature type="active site" evidence="8">
    <location>
        <position position="321"/>
    </location>
</feature>
<dbReference type="SUPFAM" id="SSF48256">
    <property type="entry name" value="Citrate synthase"/>
    <property type="match status" value="1"/>
</dbReference>
<evidence type="ECO:0000256" key="3">
    <source>
        <dbReference type="ARBA" id="ARBA00022532"/>
    </source>
</evidence>
<dbReference type="EMBL" id="CP081869">
    <property type="protein sequence ID" value="QZN99438.1"/>
    <property type="molecule type" value="Genomic_DNA"/>
</dbReference>
<dbReference type="NCBIfam" id="NF004126">
    <property type="entry name" value="PRK05614.1"/>
    <property type="match status" value="1"/>
</dbReference>